<proteinExistence type="predicted"/>
<name>A2SMP8_METPP</name>
<accession>A2SMP8</accession>
<dbReference type="RefSeq" id="WP_011831454.1">
    <property type="nucleotide sequence ID" value="NC_008826.1"/>
</dbReference>
<dbReference type="Proteomes" id="UP000000366">
    <property type="component" value="Plasmid RPME01"/>
</dbReference>
<geneLocation type="plasmid" evidence="1 2">
    <name>RPME01</name>
</geneLocation>
<evidence type="ECO:0000313" key="2">
    <source>
        <dbReference type="Proteomes" id="UP000000366"/>
    </source>
</evidence>
<reference evidence="1 2" key="1">
    <citation type="journal article" date="2007" name="J. Bacteriol.">
        <title>Whole-genome analysis of the methyl tert-butyl ether-degrading beta-proteobacterium Methylibium petroleiphilum PM1.</title>
        <authorList>
            <person name="Kane S.R."/>
            <person name="Chakicherla A.Y."/>
            <person name="Chain P.S.G."/>
            <person name="Schmidt R."/>
            <person name="Shin M.W."/>
            <person name="Legler T.C."/>
            <person name="Scow K.M."/>
            <person name="Larimer F.W."/>
            <person name="Lucas S.M."/>
            <person name="Richardson P.M."/>
            <person name="Hristova K.R."/>
        </authorList>
    </citation>
    <scope>NUCLEOTIDE SEQUENCE [LARGE SCALE GENOMIC DNA]</scope>
    <source>
        <strain evidence="2">ATCC BAA-1232 / LMG 22953 / PM1</strain>
        <plasmid evidence="1 2">RPME01</plasmid>
    </source>
</reference>
<gene>
    <name evidence="1" type="ordered locus">Mpe_B0058</name>
</gene>
<dbReference type="AlphaFoldDB" id="A2SMP8"/>
<sequence length="185" mass="19502">MKFARSGRNAAKVRAKRLKSGDIALQHGETLFRISPSEYAAITFGSASANEHALYGSKLVGADAEKTVLAVFPTVKEAQNAHRAVTAAYAGFGRGGWWRWPAGVLGLFVAANVLFSQPSQALPTVYPDVQQGAVGSARAAPAAALPGQFNPNEPTLEELAAGNYRPNLKVQVPDVKAPELSCATQ</sequence>
<keyword evidence="2" id="KW-1185">Reference proteome</keyword>
<dbReference type="KEGG" id="mpt:Mpe_B0058"/>
<organism evidence="1 2">
    <name type="scientific">Methylibium petroleiphilum (strain ATCC BAA-1232 / LMG 22953 / PM1)</name>
    <dbReference type="NCBI Taxonomy" id="420662"/>
    <lineage>
        <taxon>Bacteria</taxon>
        <taxon>Pseudomonadati</taxon>
        <taxon>Pseudomonadota</taxon>
        <taxon>Betaproteobacteria</taxon>
        <taxon>Burkholderiales</taxon>
        <taxon>Sphaerotilaceae</taxon>
        <taxon>Methylibium</taxon>
    </lineage>
</organism>
<dbReference type="EMBL" id="CP000556">
    <property type="protein sequence ID" value="ABM96837.1"/>
    <property type="molecule type" value="Genomic_DNA"/>
</dbReference>
<dbReference type="HOGENOM" id="CLU_1459723_0_0_4"/>
<keyword evidence="1" id="KW-0614">Plasmid</keyword>
<protein>
    <submittedName>
        <fullName evidence="1">Uncharacterized protein</fullName>
    </submittedName>
</protein>
<evidence type="ECO:0000313" key="1">
    <source>
        <dbReference type="EMBL" id="ABM96837.1"/>
    </source>
</evidence>